<accession>A0A0J1IKN3</accession>
<dbReference type="SUPFAM" id="SSF55785">
    <property type="entry name" value="PYP-like sensor domain (PAS domain)"/>
    <property type="match status" value="2"/>
</dbReference>
<feature type="domain" description="PAC" evidence="2">
    <location>
        <begin position="99"/>
        <end position="149"/>
    </location>
</feature>
<evidence type="ECO:0000313" key="5">
    <source>
        <dbReference type="Proteomes" id="UP000036356"/>
    </source>
</evidence>
<feature type="domain" description="PAS" evidence="1">
    <location>
        <begin position="150"/>
        <end position="186"/>
    </location>
</feature>
<dbReference type="SMART" id="SM00267">
    <property type="entry name" value="GGDEF"/>
    <property type="match status" value="1"/>
</dbReference>
<evidence type="ECO:0000259" key="1">
    <source>
        <dbReference type="PROSITE" id="PS50112"/>
    </source>
</evidence>
<keyword evidence="4" id="KW-0808">Transferase</keyword>
<comment type="caution">
    <text evidence="4">The sequence shown here is derived from an EMBL/GenBank/DDBJ whole genome shotgun (WGS) entry which is preliminary data.</text>
</comment>
<dbReference type="SMART" id="SM00091">
    <property type="entry name" value="PAS"/>
    <property type="match status" value="2"/>
</dbReference>
<evidence type="ECO:0000259" key="3">
    <source>
        <dbReference type="PROSITE" id="PS50887"/>
    </source>
</evidence>
<dbReference type="InterPro" id="IPR000014">
    <property type="entry name" value="PAS"/>
</dbReference>
<dbReference type="PATRIC" id="fig|476652.3.peg.2976"/>
<dbReference type="Gene3D" id="3.30.70.270">
    <property type="match status" value="1"/>
</dbReference>
<dbReference type="InterPro" id="IPR000160">
    <property type="entry name" value="GGDEF_dom"/>
</dbReference>
<keyword evidence="5" id="KW-1185">Reference proteome</keyword>
<organism evidence="4 5">
    <name type="scientific">Desulfosporosinus acididurans</name>
    <dbReference type="NCBI Taxonomy" id="476652"/>
    <lineage>
        <taxon>Bacteria</taxon>
        <taxon>Bacillati</taxon>
        <taxon>Bacillota</taxon>
        <taxon>Clostridia</taxon>
        <taxon>Eubacteriales</taxon>
        <taxon>Desulfitobacteriaceae</taxon>
        <taxon>Desulfosporosinus</taxon>
    </lineage>
</organism>
<dbReference type="FunFam" id="3.30.70.270:FF:000001">
    <property type="entry name" value="Diguanylate cyclase domain protein"/>
    <property type="match status" value="1"/>
</dbReference>
<dbReference type="Pfam" id="PF00989">
    <property type="entry name" value="PAS"/>
    <property type="match status" value="1"/>
</dbReference>
<dbReference type="EMBL" id="LDZY01000009">
    <property type="protein sequence ID" value="KLU65281.1"/>
    <property type="molecule type" value="Genomic_DNA"/>
</dbReference>
<dbReference type="CDD" id="cd01949">
    <property type="entry name" value="GGDEF"/>
    <property type="match status" value="1"/>
</dbReference>
<dbReference type="InterPro" id="IPR043128">
    <property type="entry name" value="Rev_trsase/Diguanyl_cyclase"/>
</dbReference>
<dbReference type="Gene3D" id="3.30.450.20">
    <property type="entry name" value="PAS domain"/>
    <property type="match status" value="2"/>
</dbReference>
<dbReference type="InterPro" id="IPR013767">
    <property type="entry name" value="PAS_fold"/>
</dbReference>
<proteinExistence type="predicted"/>
<dbReference type="CDD" id="cd00130">
    <property type="entry name" value="PAS"/>
    <property type="match status" value="2"/>
</dbReference>
<feature type="domain" description="PAC" evidence="2">
    <location>
        <begin position="223"/>
        <end position="274"/>
    </location>
</feature>
<protein>
    <submittedName>
        <fullName evidence="4">Putative diguanylate cyclase YdaM</fullName>
        <ecNumber evidence="4">2.7.7.65</ecNumber>
    </submittedName>
</protein>
<dbReference type="InterPro" id="IPR029787">
    <property type="entry name" value="Nucleotide_cyclase"/>
</dbReference>
<name>A0A0J1IKN3_9FIRM</name>
<dbReference type="Proteomes" id="UP000036356">
    <property type="component" value="Unassembled WGS sequence"/>
</dbReference>
<keyword evidence="4" id="KW-0548">Nucleotidyltransferase</keyword>
<dbReference type="PANTHER" id="PTHR44757">
    <property type="entry name" value="DIGUANYLATE CYCLASE DGCP"/>
    <property type="match status" value="1"/>
</dbReference>
<dbReference type="EC" id="2.7.7.65" evidence="4"/>
<evidence type="ECO:0000259" key="2">
    <source>
        <dbReference type="PROSITE" id="PS50113"/>
    </source>
</evidence>
<sequence>MDLVAELTKRRVMEGELQEKETTLSTVLDAVRDAIAILDDHGNVTFWNTAAEKLFGYPQEEILGKDLHLLVVPEEHLYETYSKAYNHFKTTGKGNAIGKIMEFKAKHKDGRTFVVELSLSAMRIKNTWHSVGIVRDITERKQEQEELKNSRQKYLELTENAPIGIISCDYKGNIIYVNQIVLEILGSTSIEETKKINLLTFPLLVRHGLSRQLEECLKSNKSAMHEINYESKWGKKVWLRIHIKPRKNRNTVIGAQVIIDDISERKQLEEKLFLLSITDSLTSVYNRRFFIQKLEEEIERVKRTGRKFSVIMMDIDHFKCVNDRFGHNCGDFVLRKIMSETIKKIRKIDTLARWGGEEFIILLPETTINKAVVLGEKLRERLSRMDIPNVGNVTASFGVAEYNPGDTVDTIVQKADDMMYQAKSAGRNCVRYIRE</sequence>
<evidence type="ECO:0000313" key="4">
    <source>
        <dbReference type="EMBL" id="KLU65281.1"/>
    </source>
</evidence>
<dbReference type="PANTHER" id="PTHR44757:SF2">
    <property type="entry name" value="BIOFILM ARCHITECTURE MAINTENANCE PROTEIN MBAA"/>
    <property type="match status" value="1"/>
</dbReference>
<dbReference type="PROSITE" id="PS50887">
    <property type="entry name" value="GGDEF"/>
    <property type="match status" value="1"/>
</dbReference>
<dbReference type="AlphaFoldDB" id="A0A0J1IKN3"/>
<feature type="domain" description="GGDEF" evidence="3">
    <location>
        <begin position="306"/>
        <end position="435"/>
    </location>
</feature>
<gene>
    <name evidence="4" type="primary">ydaM_2</name>
    <name evidence="4" type="ORF">DEAC_c28330</name>
</gene>
<dbReference type="Pfam" id="PF13426">
    <property type="entry name" value="PAS_9"/>
    <property type="match status" value="1"/>
</dbReference>
<dbReference type="GO" id="GO:0052621">
    <property type="term" value="F:diguanylate cyclase activity"/>
    <property type="evidence" value="ECO:0007669"/>
    <property type="project" value="UniProtKB-EC"/>
</dbReference>
<dbReference type="InterPro" id="IPR035965">
    <property type="entry name" value="PAS-like_dom_sf"/>
</dbReference>
<dbReference type="GO" id="GO:0006355">
    <property type="term" value="P:regulation of DNA-templated transcription"/>
    <property type="evidence" value="ECO:0007669"/>
    <property type="project" value="InterPro"/>
</dbReference>
<dbReference type="PROSITE" id="PS50113">
    <property type="entry name" value="PAC"/>
    <property type="match status" value="2"/>
</dbReference>
<dbReference type="SUPFAM" id="SSF55073">
    <property type="entry name" value="Nucleotide cyclase"/>
    <property type="match status" value="1"/>
</dbReference>
<dbReference type="RefSeq" id="WP_053006438.1">
    <property type="nucleotide sequence ID" value="NZ_LDZY01000009.1"/>
</dbReference>
<dbReference type="SMART" id="SM00086">
    <property type="entry name" value="PAC"/>
    <property type="match status" value="2"/>
</dbReference>
<dbReference type="PROSITE" id="PS50112">
    <property type="entry name" value="PAS"/>
    <property type="match status" value="2"/>
</dbReference>
<feature type="domain" description="PAS" evidence="1">
    <location>
        <begin position="20"/>
        <end position="76"/>
    </location>
</feature>
<dbReference type="STRING" id="476652.DEAC_c28330"/>
<dbReference type="InterPro" id="IPR000700">
    <property type="entry name" value="PAS-assoc_C"/>
</dbReference>
<dbReference type="NCBIfam" id="TIGR00229">
    <property type="entry name" value="sensory_box"/>
    <property type="match status" value="2"/>
</dbReference>
<dbReference type="Pfam" id="PF00990">
    <property type="entry name" value="GGDEF"/>
    <property type="match status" value="1"/>
</dbReference>
<dbReference type="InterPro" id="IPR052155">
    <property type="entry name" value="Biofilm_reg_signaling"/>
</dbReference>
<dbReference type="InterPro" id="IPR001610">
    <property type="entry name" value="PAC"/>
</dbReference>
<dbReference type="NCBIfam" id="TIGR00254">
    <property type="entry name" value="GGDEF"/>
    <property type="match status" value="1"/>
</dbReference>
<reference evidence="4 5" key="1">
    <citation type="submission" date="2015-06" db="EMBL/GenBank/DDBJ databases">
        <title>Draft genome of the moderately acidophilic sulfate reducer Candidatus Desulfosporosinus acididurans strain M1.</title>
        <authorList>
            <person name="Poehlein A."/>
            <person name="Petzsch P."/>
            <person name="Johnson B.D."/>
            <person name="Schloemann M."/>
            <person name="Daniel R."/>
            <person name="Muehling M."/>
        </authorList>
    </citation>
    <scope>NUCLEOTIDE SEQUENCE [LARGE SCALE GENOMIC DNA]</scope>
    <source>
        <strain evidence="4 5">M1</strain>
    </source>
</reference>